<evidence type="ECO:0000313" key="1">
    <source>
        <dbReference type="EMBL" id="TKR21906.1"/>
    </source>
</evidence>
<feature type="non-terminal residue" evidence="1">
    <location>
        <position position="231"/>
    </location>
</feature>
<dbReference type="EMBL" id="SZYE01000314">
    <property type="protein sequence ID" value="TKR21906.1"/>
    <property type="molecule type" value="Genomic_DNA"/>
</dbReference>
<gene>
    <name evidence="1" type="ORF">FA014_19305</name>
</gene>
<comment type="caution">
    <text evidence="1">The sequence shown here is derived from an EMBL/GenBank/DDBJ whole genome shotgun (WGS) entry which is preliminary data.</text>
</comment>
<sequence length="231" mass="24153">MARRDLTPLLVLATVDPLLRDAVAFGVVVDRPRTVVLRHDIVDGPEGGGIRRVVADASGVLEDVLVPLEHACLSCSVREDVVPTLERLGRDPRWDAVLLALPVSAESLPVTRALGRAARRGGGLRSLRLAGVVAALDLATFADDLLGDDLLDERGLALTADDGRAVGEALAAQVGHADVVLVAGDPAEHPVASDLLDHVRAADGRRVDGVYAADVAALLAGVHDVRAGDRR</sequence>
<organism evidence="1 2">
    <name type="scientific">Cellulomonas hominis</name>
    <dbReference type="NCBI Taxonomy" id="156981"/>
    <lineage>
        <taxon>Bacteria</taxon>
        <taxon>Bacillati</taxon>
        <taxon>Actinomycetota</taxon>
        <taxon>Actinomycetes</taxon>
        <taxon>Micrococcales</taxon>
        <taxon>Cellulomonadaceae</taxon>
        <taxon>Cellulomonas</taxon>
    </lineage>
</organism>
<proteinExistence type="predicted"/>
<evidence type="ECO:0000313" key="2">
    <source>
        <dbReference type="Proteomes" id="UP000308121"/>
    </source>
</evidence>
<dbReference type="InterPro" id="IPR027417">
    <property type="entry name" value="P-loop_NTPase"/>
</dbReference>
<dbReference type="AlphaFoldDB" id="A0A7Z8NQY3"/>
<dbReference type="Gene3D" id="3.40.50.300">
    <property type="entry name" value="P-loop containing nucleotide triphosphate hydrolases"/>
    <property type="match status" value="1"/>
</dbReference>
<reference evidence="1 2" key="1">
    <citation type="submission" date="2019-05" db="EMBL/GenBank/DDBJ databases">
        <title>Genome sequence of Cellulomonas hominis strain CS1.</title>
        <authorList>
            <person name="Belmont J."/>
            <person name="Maclea K.S."/>
        </authorList>
    </citation>
    <scope>NUCLEOTIDE SEQUENCE [LARGE SCALE GENOMIC DNA]</scope>
    <source>
        <strain evidence="1 2">CS1</strain>
    </source>
</reference>
<dbReference type="Proteomes" id="UP000308121">
    <property type="component" value="Unassembled WGS sequence"/>
</dbReference>
<accession>A0A7Z8NQY3</accession>
<name>A0A7Z8NQY3_9CELL</name>
<protein>
    <submittedName>
        <fullName evidence="1">Cobalamin biosynthesis protein CobW</fullName>
    </submittedName>
</protein>